<evidence type="ECO:0000256" key="1">
    <source>
        <dbReference type="SAM" id="MobiDB-lite"/>
    </source>
</evidence>
<dbReference type="OMA" id="VIATWPD"/>
<evidence type="ECO:0000313" key="3">
    <source>
        <dbReference type="Proteomes" id="UP000001554"/>
    </source>
</evidence>
<dbReference type="Proteomes" id="UP000001554">
    <property type="component" value="Chromosome 6"/>
</dbReference>
<sequence>MAKVAVLLLFLVVTMAMLEDTSAGRRGNGRRRGGRKPLECASDLKDRQKWRKLGGAVMKSAHLKALAQAKLADTEVTCPVANSSVIATWPNLNERATAPWDYVIDHDPNRFPSSK</sequence>
<evidence type="ECO:0000256" key="2">
    <source>
        <dbReference type="SAM" id="SignalP"/>
    </source>
</evidence>
<keyword evidence="3" id="KW-1185">Reference proteome</keyword>
<reference evidence="4" key="2">
    <citation type="submission" date="2025-08" db="UniProtKB">
        <authorList>
            <consortium name="RefSeq"/>
        </authorList>
    </citation>
    <scope>IDENTIFICATION</scope>
    <source>
        <strain evidence="4">S238N-H82</strain>
        <tissue evidence="4">Testes</tissue>
    </source>
</reference>
<proteinExistence type="predicted"/>
<dbReference type="Gene3D" id="2.10.90.10">
    <property type="entry name" value="Cystine-knot cytokines"/>
    <property type="match status" value="1"/>
</dbReference>
<reference evidence="3" key="1">
    <citation type="journal article" date="2020" name="Nat. Ecol. Evol.">
        <title>Deeply conserved synteny resolves early events in vertebrate evolution.</title>
        <authorList>
            <person name="Simakov O."/>
            <person name="Marletaz F."/>
            <person name="Yue J.X."/>
            <person name="O'Connell B."/>
            <person name="Jenkins J."/>
            <person name="Brandt A."/>
            <person name="Calef R."/>
            <person name="Tung C.H."/>
            <person name="Huang T.K."/>
            <person name="Schmutz J."/>
            <person name="Satoh N."/>
            <person name="Yu J.K."/>
            <person name="Putnam N.H."/>
            <person name="Green R.E."/>
            <person name="Rokhsar D.S."/>
        </authorList>
    </citation>
    <scope>NUCLEOTIDE SEQUENCE [LARGE SCALE GENOMIC DNA]</scope>
    <source>
        <strain evidence="3">S238N-H82</strain>
    </source>
</reference>
<feature type="chain" id="PRO_5039911032" evidence="2">
    <location>
        <begin position="17"/>
        <end position="115"/>
    </location>
</feature>
<dbReference type="GeneID" id="118418647"/>
<evidence type="ECO:0000313" key="4">
    <source>
        <dbReference type="RefSeq" id="XP_035680547.1"/>
    </source>
</evidence>
<dbReference type="KEGG" id="bfo:118418647"/>
<dbReference type="RefSeq" id="XP_035680547.1">
    <property type="nucleotide sequence ID" value="XM_035824654.1"/>
</dbReference>
<accession>A0A9J7LDM6</accession>
<dbReference type="AlphaFoldDB" id="A0A9J7LDM6"/>
<name>A0A9J7LDM6_BRAFL</name>
<protein>
    <submittedName>
        <fullName evidence="4">Uncharacterized protein LOC118418647</fullName>
    </submittedName>
</protein>
<dbReference type="InterPro" id="IPR029034">
    <property type="entry name" value="Cystine-knot_cytokine"/>
</dbReference>
<feature type="region of interest" description="Disordered" evidence="1">
    <location>
        <begin position="22"/>
        <end position="41"/>
    </location>
</feature>
<dbReference type="SUPFAM" id="SSF57501">
    <property type="entry name" value="Cystine-knot cytokines"/>
    <property type="match status" value="1"/>
</dbReference>
<gene>
    <name evidence="4" type="primary">LOC118418647</name>
</gene>
<feature type="signal peptide" evidence="2">
    <location>
        <begin position="1"/>
        <end position="16"/>
    </location>
</feature>
<organism evidence="3 4">
    <name type="scientific">Branchiostoma floridae</name>
    <name type="common">Florida lancelet</name>
    <name type="synonym">Amphioxus</name>
    <dbReference type="NCBI Taxonomy" id="7739"/>
    <lineage>
        <taxon>Eukaryota</taxon>
        <taxon>Metazoa</taxon>
        <taxon>Chordata</taxon>
        <taxon>Cephalochordata</taxon>
        <taxon>Leptocardii</taxon>
        <taxon>Amphioxiformes</taxon>
        <taxon>Branchiostomatidae</taxon>
        <taxon>Branchiostoma</taxon>
    </lineage>
</organism>
<keyword evidence="2" id="KW-0732">Signal</keyword>